<keyword evidence="2" id="KW-1185">Reference proteome</keyword>
<proteinExistence type="predicted"/>
<accession>A0A9W9KEX4</accession>
<reference evidence="1" key="1">
    <citation type="submission" date="2022-11" db="EMBL/GenBank/DDBJ databases">
        <authorList>
            <person name="Petersen C."/>
        </authorList>
    </citation>
    <scope>NUCLEOTIDE SEQUENCE</scope>
    <source>
        <strain evidence="1">IBT 30761</strain>
    </source>
</reference>
<reference evidence="1" key="2">
    <citation type="journal article" date="2023" name="IMA Fungus">
        <title>Comparative genomic study of the Penicillium genus elucidates a diverse pangenome and 15 lateral gene transfer events.</title>
        <authorList>
            <person name="Petersen C."/>
            <person name="Sorensen T."/>
            <person name="Nielsen M.R."/>
            <person name="Sondergaard T.E."/>
            <person name="Sorensen J.L."/>
            <person name="Fitzpatrick D.A."/>
            <person name="Frisvad J.C."/>
            <person name="Nielsen K.L."/>
        </authorList>
    </citation>
    <scope>NUCLEOTIDE SEQUENCE</scope>
    <source>
        <strain evidence="1">IBT 30761</strain>
    </source>
</reference>
<dbReference type="GeneID" id="81355921"/>
<name>A0A9W9KEX4_9EURO</name>
<evidence type="ECO:0000313" key="1">
    <source>
        <dbReference type="EMBL" id="KAJ5103919.1"/>
    </source>
</evidence>
<sequence length="184" mass="20595">MECQKNFATTNQRLVGLISTKDGSALQGYDISLAANERLKLDYHFLGERGFSSIEEFDDTGLIWQRHFWSEAETEPKTRIRVIWGVARLYDRYREAIWNGIISISEDVAVEISVRSVGWNIARKTLFGALMIALLNSQARQAETWTGPMSPSEAVKRPSKIKITGLLGGYVKFGDALAGNSHKA</sequence>
<dbReference type="OrthoDB" id="4652505at2759"/>
<dbReference type="EMBL" id="JAPQKI010000004">
    <property type="protein sequence ID" value="KAJ5103919.1"/>
    <property type="molecule type" value="Genomic_DNA"/>
</dbReference>
<organism evidence="1 2">
    <name type="scientific">Penicillium argentinense</name>
    <dbReference type="NCBI Taxonomy" id="1131581"/>
    <lineage>
        <taxon>Eukaryota</taxon>
        <taxon>Fungi</taxon>
        <taxon>Dikarya</taxon>
        <taxon>Ascomycota</taxon>
        <taxon>Pezizomycotina</taxon>
        <taxon>Eurotiomycetes</taxon>
        <taxon>Eurotiomycetidae</taxon>
        <taxon>Eurotiales</taxon>
        <taxon>Aspergillaceae</taxon>
        <taxon>Penicillium</taxon>
    </lineage>
</organism>
<evidence type="ECO:0000313" key="2">
    <source>
        <dbReference type="Proteomes" id="UP001149074"/>
    </source>
</evidence>
<comment type="caution">
    <text evidence="1">The sequence shown here is derived from an EMBL/GenBank/DDBJ whole genome shotgun (WGS) entry which is preliminary data.</text>
</comment>
<protein>
    <submittedName>
        <fullName evidence="1">Uncharacterized protein</fullName>
    </submittedName>
</protein>
<dbReference type="Proteomes" id="UP001149074">
    <property type="component" value="Unassembled WGS sequence"/>
</dbReference>
<gene>
    <name evidence="1" type="ORF">N7532_004448</name>
</gene>
<dbReference type="RefSeq" id="XP_056477299.1">
    <property type="nucleotide sequence ID" value="XM_056616942.1"/>
</dbReference>
<dbReference type="AlphaFoldDB" id="A0A9W9KEX4"/>